<evidence type="ECO:0000256" key="1">
    <source>
        <dbReference type="ARBA" id="ARBA00004141"/>
    </source>
</evidence>
<feature type="transmembrane region" description="Helical" evidence="7">
    <location>
        <begin position="99"/>
        <end position="122"/>
    </location>
</feature>
<dbReference type="GO" id="GO:0016020">
    <property type="term" value="C:membrane"/>
    <property type="evidence" value="ECO:0007669"/>
    <property type="project" value="UniProtKB-SubCell"/>
</dbReference>
<evidence type="ECO:0000256" key="4">
    <source>
        <dbReference type="ARBA" id="ARBA00022989"/>
    </source>
</evidence>
<keyword evidence="4 7" id="KW-1133">Transmembrane helix</keyword>
<dbReference type="AlphaFoldDB" id="T0MEX7"/>
<dbReference type="Proteomes" id="UP000053780">
    <property type="component" value="Unassembled WGS sequence"/>
</dbReference>
<name>T0MEX7_9MICR</name>
<dbReference type="PROSITE" id="PS01022">
    <property type="entry name" value="PTR2_1"/>
    <property type="match status" value="1"/>
</dbReference>
<evidence type="ECO:0000256" key="6">
    <source>
        <dbReference type="RuleBase" id="RU003755"/>
    </source>
</evidence>
<feature type="transmembrane region" description="Helical" evidence="7">
    <location>
        <begin position="142"/>
        <end position="161"/>
    </location>
</feature>
<feature type="transmembrane region" description="Helical" evidence="7">
    <location>
        <begin position="75"/>
        <end position="93"/>
    </location>
</feature>
<keyword evidence="3 6" id="KW-0812">Transmembrane</keyword>
<accession>T0MEX7</accession>
<evidence type="ECO:0000313" key="8">
    <source>
        <dbReference type="EMBL" id="EQB61646.1"/>
    </source>
</evidence>
<dbReference type="InterPro" id="IPR036259">
    <property type="entry name" value="MFS_trans_sf"/>
</dbReference>
<dbReference type="InterPro" id="IPR018456">
    <property type="entry name" value="PTR2_symporter_CS"/>
</dbReference>
<dbReference type="SUPFAM" id="SSF103473">
    <property type="entry name" value="MFS general substrate transporter"/>
    <property type="match status" value="1"/>
</dbReference>
<feature type="transmembrane region" description="Helical" evidence="7">
    <location>
        <begin position="173"/>
        <end position="193"/>
    </location>
</feature>
<evidence type="ECO:0000256" key="5">
    <source>
        <dbReference type="ARBA" id="ARBA00023136"/>
    </source>
</evidence>
<dbReference type="EMBL" id="KE647114">
    <property type="protein sequence ID" value="EQB61646.1"/>
    <property type="molecule type" value="Genomic_DNA"/>
</dbReference>
<dbReference type="OrthoDB" id="8904098at2759"/>
<feature type="transmembrane region" description="Helical" evidence="7">
    <location>
        <begin position="44"/>
        <end position="63"/>
    </location>
</feature>
<dbReference type="GO" id="GO:0022857">
    <property type="term" value="F:transmembrane transporter activity"/>
    <property type="evidence" value="ECO:0007669"/>
    <property type="project" value="InterPro"/>
</dbReference>
<feature type="transmembrane region" description="Helical" evidence="7">
    <location>
        <begin position="246"/>
        <end position="268"/>
    </location>
</feature>
<dbReference type="InterPro" id="IPR000109">
    <property type="entry name" value="POT_fam"/>
</dbReference>
<feature type="transmembrane region" description="Helical" evidence="7">
    <location>
        <begin position="288"/>
        <end position="311"/>
    </location>
</feature>
<gene>
    <name evidence="8" type="ORF">NAPIS_ORF00773</name>
</gene>
<comment type="similarity">
    <text evidence="2 6">Belongs to the major facilitator superfamily. Proton-dependent oligopeptide transporter (POT/PTR) (TC 2.A.17) family.</text>
</comment>
<comment type="subcellular location">
    <subcellularLocation>
        <location evidence="1 6">Membrane</location>
        <topology evidence="1 6">Multi-pass membrane protein</topology>
    </subcellularLocation>
</comment>
<reference evidence="8 9" key="1">
    <citation type="journal article" date="2013" name="BMC Genomics">
        <title>Genome sequencing and comparative genomics of honey bee microsporidia, Nosema apis reveal novel insights into host-parasite interactions.</title>
        <authorList>
            <person name="Chen Yp."/>
            <person name="Pettis J.S."/>
            <person name="Zhao Y."/>
            <person name="Liu X."/>
            <person name="Tallon L.J."/>
            <person name="Sadzewicz L.D."/>
            <person name="Li R."/>
            <person name="Zheng H."/>
            <person name="Huang S."/>
            <person name="Zhang X."/>
            <person name="Hamilton M.C."/>
            <person name="Pernal S.F."/>
            <person name="Melathopoulos A.P."/>
            <person name="Yan X."/>
            <person name="Evans J.D."/>
        </authorList>
    </citation>
    <scope>NUCLEOTIDE SEQUENCE [LARGE SCALE GENOMIC DNA]</scope>
    <source>
        <strain evidence="8 9">BRL 01</strain>
    </source>
</reference>
<sequence>MNKKIFYLIIANEFCERYCFYALKTILFTFLRTEYIWSKQKSTFIVHLFVSLCYLCTLIGGFLSDVVLGKYKTILYLSIVYFLGTMFLTYSSYVYNASYYMYTGLLLISFGTGGIKPCVAAFGGDQVKEKGTAKDLSKFFNFFYFSINLGSMLSTFFVPIIAEISCLNRNSCYPLAFGSSGLLLLTSIILFYLGSSNYIIKKANKKAIINEIKYLFYLIKEKTQQKEIKSTAMLHYNDAIKLKNHIMFLILLSCLFQSFSFGCCFRLNNNSVIFSKQVQIISSQMQTFNSIFILCFIPLFSYYLYPFLEYIGWKLTPIKKMGVGILLASISFVIAATVEQFIYKNSLIGKQISILWQLPQYILLTAGEIMLNMTGLEFAYSEAPEEMKTIIYQVGY</sequence>
<dbReference type="PROSITE" id="PS01023">
    <property type="entry name" value="PTR2_2"/>
    <property type="match status" value="1"/>
</dbReference>
<dbReference type="PANTHER" id="PTHR11654">
    <property type="entry name" value="OLIGOPEPTIDE TRANSPORTER-RELATED"/>
    <property type="match status" value="1"/>
</dbReference>
<keyword evidence="9" id="KW-1185">Reference proteome</keyword>
<evidence type="ECO:0000256" key="7">
    <source>
        <dbReference type="SAM" id="Phobius"/>
    </source>
</evidence>
<organism evidence="8 9">
    <name type="scientific">Vairimorpha apis BRL 01</name>
    <dbReference type="NCBI Taxonomy" id="1037528"/>
    <lineage>
        <taxon>Eukaryota</taxon>
        <taxon>Fungi</taxon>
        <taxon>Fungi incertae sedis</taxon>
        <taxon>Microsporidia</taxon>
        <taxon>Nosematidae</taxon>
        <taxon>Vairimorpha</taxon>
    </lineage>
</organism>
<keyword evidence="5 7" id="KW-0472">Membrane</keyword>
<keyword evidence="6" id="KW-0813">Transport</keyword>
<protein>
    <submittedName>
        <fullName evidence="8">Solute carrier family 15 (Oligopeptide transporter) member 1</fullName>
    </submittedName>
</protein>
<dbReference type="GO" id="GO:0006857">
    <property type="term" value="P:oligopeptide transport"/>
    <property type="evidence" value="ECO:0007669"/>
    <property type="project" value="InterPro"/>
</dbReference>
<dbReference type="VEuPathDB" id="MicrosporidiaDB:NAPIS_ORF00773"/>
<proteinExistence type="inferred from homology"/>
<evidence type="ECO:0000313" key="9">
    <source>
        <dbReference type="Proteomes" id="UP000053780"/>
    </source>
</evidence>
<dbReference type="HOGENOM" id="CLU_004790_3_1_1"/>
<feature type="transmembrane region" description="Helical" evidence="7">
    <location>
        <begin position="323"/>
        <end position="343"/>
    </location>
</feature>
<dbReference type="Pfam" id="PF00854">
    <property type="entry name" value="PTR2"/>
    <property type="match status" value="2"/>
</dbReference>
<evidence type="ECO:0000256" key="2">
    <source>
        <dbReference type="ARBA" id="ARBA00005982"/>
    </source>
</evidence>
<dbReference type="Gene3D" id="1.20.1250.20">
    <property type="entry name" value="MFS general substrate transporter like domains"/>
    <property type="match status" value="2"/>
</dbReference>
<evidence type="ECO:0000256" key="3">
    <source>
        <dbReference type="ARBA" id="ARBA00022692"/>
    </source>
</evidence>